<name>A0A3B6XDA1_MYCAV</name>
<gene>
    <name evidence="2" type="ORF">DFS55_23435</name>
</gene>
<protein>
    <submittedName>
        <fullName evidence="2">Uncharacterized protein</fullName>
    </submittedName>
</protein>
<sequence>MSEQQESPIDQTVEEPTPEDYEAVVKAMQADGHDIDDPESGHDGAQSDDDPDTFPRAYVEDLRQENGKYRQRAQQGEQYAQRLHTELVRATGRLADPTDLPFDAEHLDDASKLTAAIDDLLARKPHLTNRRPIGEIGQGAIPSGGTVDLAAILRQQAQ</sequence>
<proteinExistence type="predicted"/>
<evidence type="ECO:0000256" key="1">
    <source>
        <dbReference type="SAM" id="MobiDB-lite"/>
    </source>
</evidence>
<dbReference type="RefSeq" id="WP_023874629.1">
    <property type="nucleotide sequence ID" value="NZ_BDMX01000121.1"/>
</dbReference>
<feature type="compositionally biased region" description="Basic and acidic residues" evidence="1">
    <location>
        <begin position="31"/>
        <end position="42"/>
    </location>
</feature>
<dbReference type="Proteomes" id="UP000259236">
    <property type="component" value="Chromosome"/>
</dbReference>
<evidence type="ECO:0000313" key="3">
    <source>
        <dbReference type="Proteomes" id="UP000259236"/>
    </source>
</evidence>
<reference evidence="2 3" key="1">
    <citation type="submission" date="2018-05" db="EMBL/GenBank/DDBJ databases">
        <title>Sequencing and annotation of Mycobacterium avium strain 109 (MAC109).</title>
        <authorList>
            <person name="Matern W.M."/>
            <person name="Bader J.S."/>
            <person name="Karakousis P.C."/>
        </authorList>
    </citation>
    <scope>NUCLEOTIDE SEQUENCE [LARGE SCALE GENOMIC DNA]</scope>
    <source>
        <strain evidence="2 3">MAC109</strain>
    </source>
</reference>
<feature type="compositionally biased region" description="Polar residues" evidence="1">
    <location>
        <begin position="1"/>
        <end position="10"/>
    </location>
</feature>
<feature type="compositionally biased region" description="Acidic residues" evidence="1">
    <location>
        <begin position="12"/>
        <end position="22"/>
    </location>
</feature>
<accession>A0A3B6XDA1</accession>
<evidence type="ECO:0000313" key="2">
    <source>
        <dbReference type="EMBL" id="AXO25195.1"/>
    </source>
</evidence>
<dbReference type="AlphaFoldDB" id="A0A3B6XDA1"/>
<dbReference type="EMBL" id="CP029332">
    <property type="protein sequence ID" value="AXO25195.1"/>
    <property type="molecule type" value="Genomic_DNA"/>
</dbReference>
<feature type="region of interest" description="Disordered" evidence="1">
    <location>
        <begin position="1"/>
        <end position="56"/>
    </location>
</feature>
<organism evidence="2 3">
    <name type="scientific">Mycobacterium avium subsp. hominissuis</name>
    <dbReference type="NCBI Taxonomy" id="439334"/>
    <lineage>
        <taxon>Bacteria</taxon>
        <taxon>Bacillati</taxon>
        <taxon>Actinomycetota</taxon>
        <taxon>Actinomycetes</taxon>
        <taxon>Mycobacteriales</taxon>
        <taxon>Mycobacteriaceae</taxon>
        <taxon>Mycobacterium</taxon>
        <taxon>Mycobacterium avium complex (MAC)</taxon>
    </lineage>
</organism>